<dbReference type="Pfam" id="PF03432">
    <property type="entry name" value="Relaxase"/>
    <property type="match status" value="1"/>
</dbReference>
<sequence length="368" mass="41012">MPEQRARAGRSGRGAADAPRDLTLDIVSYGRRGPGGTLRLGADQIAQIQRTVGRTPEVMVKVSGGARDIGGVEAHLRYIGRHGKLPIETDEGLAPQGRGAAREITADWQLALCRSQYKPRPALGQKDTRAKLVHNIVLSMPAGTPPDRVRAAARVFARENFALQHRYAMVLHTDQPHPHVHLVVKCEHEFEPGKRLYIRKETLRQWREQFAALMREQGVAANATPRQVRGQTRKPYRDAIHHRLRALRAFGQLPPSDRTGHPPPKTSTFMRAKLESLLQALRSGRGAVDGGQEKMRNTRREAVVDWRATADALRRQGEGDLAAQVDRFVARMPGVQTDAQRIAGRWRGTEKRRAPEHAPTGPPPPRVR</sequence>
<dbReference type="Proteomes" id="UP000319722">
    <property type="component" value="Unassembled WGS sequence"/>
</dbReference>
<evidence type="ECO:0000256" key="1">
    <source>
        <dbReference type="SAM" id="MobiDB-lite"/>
    </source>
</evidence>
<accession>A0A561C5A2</accession>
<evidence type="ECO:0000259" key="2">
    <source>
        <dbReference type="Pfam" id="PF03432"/>
    </source>
</evidence>
<name>A0A561C5A2_9BURK</name>
<dbReference type="AlphaFoldDB" id="A0A561C5A2"/>
<dbReference type="InterPro" id="IPR005094">
    <property type="entry name" value="Endonuclease_MobA/VirD2"/>
</dbReference>
<dbReference type="EMBL" id="VIVL01000004">
    <property type="protein sequence ID" value="TWD86381.1"/>
    <property type="molecule type" value="Genomic_DNA"/>
</dbReference>
<feature type="domain" description="MobA/VirD2-like nuclease" evidence="2">
    <location>
        <begin position="127"/>
        <end position="218"/>
    </location>
</feature>
<reference evidence="3 4" key="1">
    <citation type="submission" date="2019-06" db="EMBL/GenBank/DDBJ databases">
        <title>Sorghum-associated microbial communities from plants grown in Nebraska, USA.</title>
        <authorList>
            <person name="Schachtman D."/>
        </authorList>
    </citation>
    <scope>NUCLEOTIDE SEQUENCE [LARGE SCALE GENOMIC DNA]</scope>
    <source>
        <strain evidence="3 4">T529</strain>
    </source>
</reference>
<organism evidence="3 4">
    <name type="scientific">Variovorax beijingensis</name>
    <dbReference type="NCBI Taxonomy" id="2496117"/>
    <lineage>
        <taxon>Bacteria</taxon>
        <taxon>Pseudomonadati</taxon>
        <taxon>Pseudomonadota</taxon>
        <taxon>Betaproteobacteria</taxon>
        <taxon>Burkholderiales</taxon>
        <taxon>Comamonadaceae</taxon>
        <taxon>Variovorax</taxon>
    </lineage>
</organism>
<protein>
    <submittedName>
        <fullName evidence="3">Relaxase/mobilization nuclease-like protein</fullName>
    </submittedName>
</protein>
<evidence type="ECO:0000313" key="3">
    <source>
        <dbReference type="EMBL" id="TWD86381.1"/>
    </source>
</evidence>
<dbReference type="Gene3D" id="3.30.930.30">
    <property type="match status" value="1"/>
</dbReference>
<dbReference type="RefSeq" id="WP_145743537.1">
    <property type="nucleotide sequence ID" value="NZ_VIVL01000004.1"/>
</dbReference>
<dbReference type="OrthoDB" id="7173932at2"/>
<gene>
    <name evidence="3" type="ORF">FB547_104325</name>
</gene>
<feature type="compositionally biased region" description="Basic and acidic residues" evidence="1">
    <location>
        <begin position="347"/>
        <end position="356"/>
    </location>
</feature>
<proteinExistence type="predicted"/>
<feature type="region of interest" description="Disordered" evidence="1">
    <location>
        <begin position="341"/>
        <end position="368"/>
    </location>
</feature>
<evidence type="ECO:0000313" key="4">
    <source>
        <dbReference type="Proteomes" id="UP000319722"/>
    </source>
</evidence>
<comment type="caution">
    <text evidence="3">The sequence shown here is derived from an EMBL/GenBank/DDBJ whole genome shotgun (WGS) entry which is preliminary data.</text>
</comment>